<name>A0A7S3D1X0_9EUKA</name>
<feature type="region of interest" description="Disordered" evidence="1">
    <location>
        <begin position="210"/>
        <end position="268"/>
    </location>
</feature>
<proteinExistence type="predicted"/>
<evidence type="ECO:0000259" key="3">
    <source>
        <dbReference type="PROSITE" id="PS50222"/>
    </source>
</evidence>
<gene>
    <name evidence="4" type="ORF">PBIL07802_LOCUS6172</name>
</gene>
<feature type="region of interest" description="Disordered" evidence="1">
    <location>
        <begin position="394"/>
        <end position="416"/>
    </location>
</feature>
<protein>
    <recommendedName>
        <fullName evidence="3">EF-hand domain-containing protein</fullName>
    </recommendedName>
</protein>
<keyword evidence="2" id="KW-1133">Transmembrane helix</keyword>
<feature type="region of interest" description="Disordered" evidence="1">
    <location>
        <begin position="123"/>
        <end position="153"/>
    </location>
</feature>
<feature type="compositionally biased region" description="Basic and acidic residues" evidence="1">
    <location>
        <begin position="123"/>
        <end position="134"/>
    </location>
</feature>
<evidence type="ECO:0000313" key="4">
    <source>
        <dbReference type="EMBL" id="CAE0243997.1"/>
    </source>
</evidence>
<keyword evidence="2" id="KW-0472">Membrane</keyword>
<feature type="transmembrane region" description="Helical" evidence="2">
    <location>
        <begin position="528"/>
        <end position="550"/>
    </location>
</feature>
<feature type="transmembrane region" description="Helical" evidence="2">
    <location>
        <begin position="557"/>
        <end position="576"/>
    </location>
</feature>
<dbReference type="PROSITE" id="PS50222">
    <property type="entry name" value="EF_HAND_2"/>
    <property type="match status" value="1"/>
</dbReference>
<dbReference type="EMBL" id="HBIB01009745">
    <property type="protein sequence ID" value="CAE0243997.1"/>
    <property type="molecule type" value="Transcribed_RNA"/>
</dbReference>
<dbReference type="InterPro" id="IPR002048">
    <property type="entry name" value="EF_hand_dom"/>
</dbReference>
<evidence type="ECO:0000256" key="1">
    <source>
        <dbReference type="SAM" id="MobiDB-lite"/>
    </source>
</evidence>
<dbReference type="InterPro" id="IPR018247">
    <property type="entry name" value="EF_Hand_1_Ca_BS"/>
</dbReference>
<keyword evidence="2" id="KW-0812">Transmembrane</keyword>
<organism evidence="4">
    <name type="scientific">Palpitomonas bilix</name>
    <dbReference type="NCBI Taxonomy" id="652834"/>
    <lineage>
        <taxon>Eukaryota</taxon>
        <taxon>Eukaryota incertae sedis</taxon>
    </lineage>
</organism>
<dbReference type="GO" id="GO:0005509">
    <property type="term" value="F:calcium ion binding"/>
    <property type="evidence" value="ECO:0007669"/>
    <property type="project" value="InterPro"/>
</dbReference>
<dbReference type="PROSITE" id="PS00018">
    <property type="entry name" value="EF_HAND_1"/>
    <property type="match status" value="1"/>
</dbReference>
<feature type="compositionally biased region" description="Low complexity" evidence="1">
    <location>
        <begin position="236"/>
        <end position="245"/>
    </location>
</feature>
<feature type="compositionally biased region" description="Gly residues" evidence="1">
    <location>
        <begin position="251"/>
        <end position="263"/>
    </location>
</feature>
<sequence length="581" mass="64648">MLTVADKTVEFPEARCVNFIYQLHKARGIANSRGADGREEGVSTSDIVWINEKLQLERYNVEVADAMIAEADSDRDGLVSPKELSRAVAPRFRRRQYIRHWRDWVSYTSHYLGLGQLLKPGMGEEKGEEMERSTSRRKLQSQREREPITGNREALLLAKGTQPLECTDTSKSLISLAEQTVNRTLEKSSAFPIPLPTSPSKSALLSATFEHAPSSPGRGGGVPRLSFSSMSDTKEGGAAATTTTGRRAEGGRGGGGGEGGGGAPPLRFSFDTQRVFNASTSASDKSASARSLRMSGPLPVHHILKSLLDEREGVRDDGGTMPLPTSSQSQVWRRSTVGSDRDVGETEFRTMIKQSSVWDLKTTAAKDAVKQMGAYVDPSSLKFRDIGRPEDADLPQWKVHGRGLPVPKQGPPEGWDLRPMEVLLAEVEEKQRQQMLDPVTDEEFRTVFGKHTLPDKEHQMGTGDPMFEYSSQAKKPSTPRNLKKKEPYFALYSRRLRASDKNAYLGEQVQTYEDKLEKAKEVTGECCLLAFFTPSFHLIIFGVFLIAAFLPCVSYHVFLSFFLSFFLRLPIFFLLFQPHSM</sequence>
<reference evidence="4" key="1">
    <citation type="submission" date="2021-01" db="EMBL/GenBank/DDBJ databases">
        <authorList>
            <person name="Corre E."/>
            <person name="Pelletier E."/>
            <person name="Niang G."/>
            <person name="Scheremetjew M."/>
            <person name="Finn R."/>
            <person name="Kale V."/>
            <person name="Holt S."/>
            <person name="Cochrane G."/>
            <person name="Meng A."/>
            <person name="Brown T."/>
            <person name="Cohen L."/>
        </authorList>
    </citation>
    <scope>NUCLEOTIDE SEQUENCE</scope>
    <source>
        <strain evidence="4">NIES-2562</strain>
    </source>
</reference>
<feature type="domain" description="EF-hand" evidence="3">
    <location>
        <begin position="59"/>
        <end position="94"/>
    </location>
</feature>
<dbReference type="AlphaFoldDB" id="A0A7S3D1X0"/>
<accession>A0A7S3D1X0</accession>
<evidence type="ECO:0000256" key="2">
    <source>
        <dbReference type="SAM" id="Phobius"/>
    </source>
</evidence>